<dbReference type="Pfam" id="PF13229">
    <property type="entry name" value="Beta_helix"/>
    <property type="match status" value="1"/>
</dbReference>
<dbReference type="EMBL" id="BMPE01000029">
    <property type="protein sequence ID" value="GGL18889.1"/>
    <property type="molecule type" value="Genomic_DNA"/>
</dbReference>
<organism evidence="6 7">
    <name type="scientific">Deinococcus radiotolerans</name>
    <dbReference type="NCBI Taxonomy" id="1309407"/>
    <lineage>
        <taxon>Bacteria</taxon>
        <taxon>Thermotogati</taxon>
        <taxon>Deinococcota</taxon>
        <taxon>Deinococci</taxon>
        <taxon>Deinococcales</taxon>
        <taxon>Deinococcaceae</taxon>
        <taxon>Deinococcus</taxon>
    </lineage>
</organism>
<dbReference type="InterPro" id="IPR051550">
    <property type="entry name" value="SCF-Subunits/Alg-Epimerases"/>
</dbReference>
<proteinExistence type="predicted"/>
<evidence type="ECO:0000313" key="7">
    <source>
        <dbReference type="Proteomes" id="UP000604341"/>
    </source>
</evidence>
<dbReference type="SUPFAM" id="SSF51126">
    <property type="entry name" value="Pectin lyase-like"/>
    <property type="match status" value="2"/>
</dbReference>
<dbReference type="InterPro" id="IPR006633">
    <property type="entry name" value="Carb-bd_sugar_hydrolysis-dom"/>
</dbReference>
<dbReference type="InterPro" id="IPR022441">
    <property type="entry name" value="Para_beta_helix_rpt-2"/>
</dbReference>
<dbReference type="InterPro" id="IPR006626">
    <property type="entry name" value="PbH1"/>
</dbReference>
<dbReference type="Gene3D" id="2.160.20.10">
    <property type="entry name" value="Single-stranded right-handed beta-helix, Pectin lyase-like"/>
    <property type="match status" value="2"/>
</dbReference>
<dbReference type="PANTHER" id="PTHR22990">
    <property type="entry name" value="F-BOX ONLY PROTEIN"/>
    <property type="match status" value="1"/>
</dbReference>
<dbReference type="NCBIfam" id="TIGR03804">
    <property type="entry name" value="para_beta_helix"/>
    <property type="match status" value="4"/>
</dbReference>
<dbReference type="SMART" id="SM00287">
    <property type="entry name" value="SH3b"/>
    <property type="match status" value="1"/>
</dbReference>
<evidence type="ECO:0000256" key="3">
    <source>
        <dbReference type="ARBA" id="ARBA00022786"/>
    </source>
</evidence>
<evidence type="ECO:0008006" key="8">
    <source>
        <dbReference type="Google" id="ProtNLM"/>
    </source>
</evidence>
<comment type="pathway">
    <text evidence="1">Protein modification; protein ubiquitination.</text>
</comment>
<evidence type="ECO:0000256" key="2">
    <source>
        <dbReference type="ARBA" id="ARBA00022737"/>
    </source>
</evidence>
<dbReference type="Pfam" id="PF08239">
    <property type="entry name" value="SH3_3"/>
    <property type="match status" value="1"/>
</dbReference>
<keyword evidence="7" id="KW-1185">Reference proteome</keyword>
<feature type="domain" description="Protein kinase" evidence="4">
    <location>
        <begin position="15"/>
        <end position="260"/>
    </location>
</feature>
<protein>
    <recommendedName>
        <fullName evidence="8">Protein kinase</fullName>
    </recommendedName>
</protein>
<accession>A0ABQ2FR62</accession>
<dbReference type="Gene3D" id="2.30.30.40">
    <property type="entry name" value="SH3 Domains"/>
    <property type="match status" value="1"/>
</dbReference>
<dbReference type="InterPro" id="IPR011009">
    <property type="entry name" value="Kinase-like_dom_sf"/>
</dbReference>
<dbReference type="InterPro" id="IPR012334">
    <property type="entry name" value="Pectin_lyas_fold"/>
</dbReference>
<dbReference type="SMART" id="SM00710">
    <property type="entry name" value="PbH1"/>
    <property type="match status" value="13"/>
</dbReference>
<sequence>MTAPLAAGDRVAERYSVQAALSAAPHDHLYRAVTDWGDTVLANVIEPPHADTPAGARVRQAVMRNARLLAQVQHPHVQRVVDLHDTPERQVVVLDDRLHQSLRAAGQGRPLKTGSALEIARTLFGALAAAHGQALLHTRLSPDHVWFDAQGQLLLGHFGLATRALQELRAGPAPDVRYAAPELLAGGTFSPQSDVYALGATLHEALSGAACPPASARAQGVPLPPLPQGTPSALRRALEDALQLDPAQRAVSASEVLERLNRADAVPEPEPEAVPVTPPVSEQALAAPLGDAPAAAPVRVTRPQAARPPAILIGALIGGALLLGAGLRLLQQGAASTPGNATALAAVPKDSGTTAAPPGVAALESAAPEPDRPVSPPSLVNTTTLNLRAEPSSAAAVLGTFTRGDRLTVFESQGEWLRVQGTNGKGGWVKADLTLPLRPPEDVQALLAALEAGEELQLERGVYVLDRPVTVRGTLTLRGAGMKDTVILSAAAEDTLIFQQADATLSDLTVAHTGTLPARSLQLDGGHLTLNRVQLAGAVRDDDLSEYGSGLWVKGDSEAVIRTATFTANAFGLYVSDTSRVDVSASTFSGNRDGGLYFRDASGGTVEGNTIQATAAHGIHVTGHADPTISANHIHDNRGRGVTVYGQASPTLQENTIENNVLQGVGVQDDASPTLTGNVIQNNRQSGVTYFDTAGGTAQGNTVQNNRTAGFRMMNAAQPVLDGNTVTRNRENGLAYSDNAAGTARNNTITGSGNPGIATWGDAQPQLLSNTVTGGKQSGVVIAERSGGAVNGNEISGNALYGLIVTGQADPAVDMNTVHANGSGGIYYKQDAMGSGYGNTCYDNRGPDLSADLNPGNPGPDFAQDACNSY</sequence>
<reference evidence="7" key="1">
    <citation type="journal article" date="2019" name="Int. J. Syst. Evol. Microbiol.">
        <title>The Global Catalogue of Microorganisms (GCM) 10K type strain sequencing project: providing services to taxonomists for standard genome sequencing and annotation.</title>
        <authorList>
            <consortium name="The Broad Institute Genomics Platform"/>
            <consortium name="The Broad Institute Genome Sequencing Center for Infectious Disease"/>
            <person name="Wu L."/>
            <person name="Ma J."/>
        </authorList>
    </citation>
    <scope>NUCLEOTIDE SEQUENCE [LARGE SCALE GENOMIC DNA]</scope>
    <source>
        <strain evidence="7">JCM 19173</strain>
    </source>
</reference>
<dbReference type="PROSITE" id="PS51781">
    <property type="entry name" value="SH3B"/>
    <property type="match status" value="1"/>
</dbReference>
<dbReference type="Proteomes" id="UP000604341">
    <property type="component" value="Unassembled WGS sequence"/>
</dbReference>
<name>A0ABQ2FR62_9DEIO</name>
<dbReference type="SMART" id="SM00722">
    <property type="entry name" value="CASH"/>
    <property type="match status" value="2"/>
</dbReference>
<keyword evidence="2" id="KW-0677">Repeat</keyword>
<dbReference type="PANTHER" id="PTHR22990:SF15">
    <property type="entry name" value="F-BOX ONLY PROTEIN 10"/>
    <property type="match status" value="1"/>
</dbReference>
<dbReference type="PROSITE" id="PS50011">
    <property type="entry name" value="PROTEIN_KINASE_DOM"/>
    <property type="match status" value="1"/>
</dbReference>
<keyword evidence="3" id="KW-0833">Ubl conjugation pathway</keyword>
<dbReference type="InterPro" id="IPR003646">
    <property type="entry name" value="SH3-like_bac-type"/>
</dbReference>
<dbReference type="InterPro" id="IPR039448">
    <property type="entry name" value="Beta_helix"/>
</dbReference>
<gene>
    <name evidence="6" type="ORF">GCM10010844_42280</name>
</gene>
<dbReference type="SUPFAM" id="SSF56112">
    <property type="entry name" value="Protein kinase-like (PK-like)"/>
    <property type="match status" value="1"/>
</dbReference>
<evidence type="ECO:0000313" key="6">
    <source>
        <dbReference type="EMBL" id="GGL18889.1"/>
    </source>
</evidence>
<dbReference type="Gene3D" id="3.30.200.20">
    <property type="entry name" value="Phosphorylase Kinase, domain 1"/>
    <property type="match status" value="1"/>
</dbReference>
<evidence type="ECO:0000256" key="1">
    <source>
        <dbReference type="ARBA" id="ARBA00004906"/>
    </source>
</evidence>
<dbReference type="Gene3D" id="1.10.510.10">
    <property type="entry name" value="Transferase(Phosphotransferase) domain 1"/>
    <property type="match status" value="1"/>
</dbReference>
<evidence type="ECO:0000259" key="5">
    <source>
        <dbReference type="PROSITE" id="PS51781"/>
    </source>
</evidence>
<feature type="domain" description="SH3b" evidence="5">
    <location>
        <begin position="375"/>
        <end position="438"/>
    </location>
</feature>
<evidence type="ECO:0000259" key="4">
    <source>
        <dbReference type="PROSITE" id="PS50011"/>
    </source>
</evidence>
<dbReference type="Pfam" id="PF00069">
    <property type="entry name" value="Pkinase"/>
    <property type="match status" value="1"/>
</dbReference>
<dbReference type="RefSeq" id="WP_189070966.1">
    <property type="nucleotide sequence ID" value="NZ_BMPE01000029.1"/>
</dbReference>
<comment type="caution">
    <text evidence="6">The sequence shown here is derived from an EMBL/GenBank/DDBJ whole genome shotgun (WGS) entry which is preliminary data.</text>
</comment>
<dbReference type="InterPro" id="IPR000719">
    <property type="entry name" value="Prot_kinase_dom"/>
</dbReference>
<dbReference type="InterPro" id="IPR011050">
    <property type="entry name" value="Pectin_lyase_fold/virulence"/>
</dbReference>